<reference evidence="3 4" key="1">
    <citation type="submission" date="2024-09" db="EMBL/GenBank/DDBJ databases">
        <authorList>
            <person name="Sun Q."/>
            <person name="Mori K."/>
        </authorList>
    </citation>
    <scope>NUCLEOTIDE SEQUENCE [LARGE SCALE GENOMIC DNA]</scope>
    <source>
        <strain evidence="3 4">TBRC 7907</strain>
    </source>
</reference>
<dbReference type="Gene3D" id="3.40.50.2000">
    <property type="entry name" value="Glycogen Phosphorylase B"/>
    <property type="match status" value="2"/>
</dbReference>
<accession>A0ABV6A8Y9</accession>
<dbReference type="Pfam" id="PF13692">
    <property type="entry name" value="Glyco_trans_1_4"/>
    <property type="match status" value="1"/>
</dbReference>
<sequence>MRVVVLVNRYVPKYNAGSEVTMHRLARALVGAGHEVQVVITWHLSRHGYHLDGIPVHQVSERDADDRIVQLSPDVILTQYDEIARAAWLRAQYGIPWVQLIHKDDDNSRAALRLPASLSVFNTRWIAETFADHPGRSLVVHPPVDADEHRTRPGNATTLVNLIPDKGVEVFYALVDRFPSRVFLGVIGGYGRQDIRTDRPNVRIHPNSPAMREVWSRTRVVLMPSLHESYGLVAVEAMVSGIPVIAHPTPGLREALGPGGLFADRDDLDAWAATLAALDAPDRYEAASQYALARARTITAENTAELAEFVSAVESVTEVRL</sequence>
<keyword evidence="1 3" id="KW-0328">Glycosyltransferase</keyword>
<dbReference type="EC" id="2.4.-.-" evidence="3"/>
<dbReference type="PANTHER" id="PTHR12526:SF510">
    <property type="entry name" value="D-INOSITOL 3-PHOSPHATE GLYCOSYLTRANSFERASE"/>
    <property type="match status" value="1"/>
</dbReference>
<name>A0ABV6A8Y9_9PSEU</name>
<evidence type="ECO:0000256" key="2">
    <source>
        <dbReference type="ARBA" id="ARBA00022679"/>
    </source>
</evidence>
<proteinExistence type="predicted"/>
<dbReference type="PANTHER" id="PTHR12526">
    <property type="entry name" value="GLYCOSYLTRANSFERASE"/>
    <property type="match status" value="1"/>
</dbReference>
<evidence type="ECO:0000313" key="3">
    <source>
        <dbReference type="EMBL" id="MFB9909636.1"/>
    </source>
</evidence>
<gene>
    <name evidence="3" type="ORF">ACFFQA_37365</name>
</gene>
<protein>
    <submittedName>
        <fullName evidence="3">Glycosyltransferase family 4 protein</fullName>
        <ecNumber evidence="3">2.4.-.-</ecNumber>
    </submittedName>
</protein>
<dbReference type="SUPFAM" id="SSF53756">
    <property type="entry name" value="UDP-Glycosyltransferase/glycogen phosphorylase"/>
    <property type="match status" value="1"/>
</dbReference>
<dbReference type="CDD" id="cd03801">
    <property type="entry name" value="GT4_PimA-like"/>
    <property type="match status" value="1"/>
</dbReference>
<evidence type="ECO:0000313" key="4">
    <source>
        <dbReference type="Proteomes" id="UP001589693"/>
    </source>
</evidence>
<dbReference type="GO" id="GO:0016757">
    <property type="term" value="F:glycosyltransferase activity"/>
    <property type="evidence" value="ECO:0007669"/>
    <property type="project" value="UniProtKB-KW"/>
</dbReference>
<dbReference type="RefSeq" id="WP_377862549.1">
    <property type="nucleotide sequence ID" value="NZ_JBHLZU010000037.1"/>
</dbReference>
<comment type="caution">
    <text evidence="3">The sequence shown here is derived from an EMBL/GenBank/DDBJ whole genome shotgun (WGS) entry which is preliminary data.</text>
</comment>
<dbReference type="Proteomes" id="UP001589693">
    <property type="component" value="Unassembled WGS sequence"/>
</dbReference>
<keyword evidence="4" id="KW-1185">Reference proteome</keyword>
<organism evidence="3 4">
    <name type="scientific">Allokutzneria oryzae</name>
    <dbReference type="NCBI Taxonomy" id="1378989"/>
    <lineage>
        <taxon>Bacteria</taxon>
        <taxon>Bacillati</taxon>
        <taxon>Actinomycetota</taxon>
        <taxon>Actinomycetes</taxon>
        <taxon>Pseudonocardiales</taxon>
        <taxon>Pseudonocardiaceae</taxon>
        <taxon>Allokutzneria</taxon>
    </lineage>
</organism>
<dbReference type="EMBL" id="JBHLZU010000037">
    <property type="protein sequence ID" value="MFB9909636.1"/>
    <property type="molecule type" value="Genomic_DNA"/>
</dbReference>
<evidence type="ECO:0000256" key="1">
    <source>
        <dbReference type="ARBA" id="ARBA00022676"/>
    </source>
</evidence>
<keyword evidence="2 3" id="KW-0808">Transferase</keyword>